<proteinExistence type="predicted"/>
<name>Q2T573_BURTA</name>
<reference evidence="2 3" key="1">
    <citation type="journal article" date="2005" name="BMC Genomics">
        <title>Bacterial genome adaptation to niches: divergence of the potential virulence genes in three Burkholderia species of different survival strategies.</title>
        <authorList>
            <person name="Kim H.S."/>
            <person name="Schell M.A."/>
            <person name="Yu Y."/>
            <person name="Ulrich R.L."/>
            <person name="Sarria S.H."/>
            <person name="Nierman W.C."/>
            <person name="DeShazer D."/>
        </authorList>
    </citation>
    <scope>NUCLEOTIDE SEQUENCE [LARGE SCALE GENOMIC DNA]</scope>
    <source>
        <strain evidence="3">ATCC 700388 / DSM 13276 / CCUG 48851 / CIP 106301 / E264</strain>
    </source>
</reference>
<protein>
    <submittedName>
        <fullName evidence="2">Uncharacterized protein</fullName>
    </submittedName>
</protein>
<evidence type="ECO:0000313" key="2">
    <source>
        <dbReference type="EMBL" id="ABC34376.1"/>
    </source>
</evidence>
<dbReference type="Proteomes" id="UP000001930">
    <property type="component" value="Chromosome II"/>
</dbReference>
<accession>Q2T573</accession>
<gene>
    <name evidence="2" type="ordered locus">BTH_II1480</name>
</gene>
<sequence length="39" mass="4002">MWSAANRSRPAAPGAARDSRADGRMRAAAAPACMTVGIE</sequence>
<feature type="region of interest" description="Disordered" evidence="1">
    <location>
        <begin position="1"/>
        <end position="28"/>
    </location>
</feature>
<keyword evidence="3" id="KW-1185">Reference proteome</keyword>
<feature type="compositionally biased region" description="Low complexity" evidence="1">
    <location>
        <begin position="1"/>
        <end position="16"/>
    </location>
</feature>
<organism evidence="2 3">
    <name type="scientific">Burkholderia thailandensis (strain ATCC 700388 / DSM 13276 / CCUG 48851 / CIP 106301 / E264)</name>
    <dbReference type="NCBI Taxonomy" id="271848"/>
    <lineage>
        <taxon>Bacteria</taxon>
        <taxon>Pseudomonadati</taxon>
        <taxon>Pseudomonadota</taxon>
        <taxon>Betaproteobacteria</taxon>
        <taxon>Burkholderiales</taxon>
        <taxon>Burkholderiaceae</taxon>
        <taxon>Burkholderia</taxon>
        <taxon>pseudomallei group</taxon>
    </lineage>
</organism>
<dbReference type="KEGG" id="bte:BTH_II1480"/>
<dbReference type="EMBL" id="CP000085">
    <property type="protein sequence ID" value="ABC34376.1"/>
    <property type="molecule type" value="Genomic_DNA"/>
</dbReference>
<dbReference type="AlphaFoldDB" id="Q2T573"/>
<evidence type="ECO:0000313" key="3">
    <source>
        <dbReference type="Proteomes" id="UP000001930"/>
    </source>
</evidence>
<dbReference type="HOGENOM" id="CLU_3306237_0_0_4"/>
<evidence type="ECO:0000256" key="1">
    <source>
        <dbReference type="SAM" id="MobiDB-lite"/>
    </source>
</evidence>